<feature type="region of interest" description="Disordered" evidence="1">
    <location>
        <begin position="55"/>
        <end position="122"/>
    </location>
</feature>
<evidence type="ECO:0000256" key="1">
    <source>
        <dbReference type="SAM" id="MobiDB-lite"/>
    </source>
</evidence>
<gene>
    <name evidence="2" type="ORF">ABQ292_24305</name>
</gene>
<reference evidence="2 3" key="1">
    <citation type="submission" date="2024-06" db="EMBL/GenBank/DDBJ databases">
        <title>Draft genome sequence of Geodermatophilus badlandi, a novel member of the Geodermatophilaceae isolated from badland sedimentary rocks in the Red desert, Wyoming, USA.</title>
        <authorList>
            <person name="Ben Tekaya S."/>
            <person name="Nouioui I."/>
            <person name="Flores G.M."/>
            <person name="Shaal M.N."/>
            <person name="Bredoire F."/>
            <person name="Basile F."/>
            <person name="Van Diepen L."/>
            <person name="Ward N.L."/>
        </authorList>
    </citation>
    <scope>NUCLEOTIDE SEQUENCE [LARGE SCALE GENOMIC DNA]</scope>
    <source>
        <strain evidence="2 3">WL48A</strain>
    </source>
</reference>
<proteinExistence type="predicted"/>
<name>A0ABV3XME1_9ACTN</name>
<dbReference type="EMBL" id="JBFNXQ010000132">
    <property type="protein sequence ID" value="MEX5721482.1"/>
    <property type="molecule type" value="Genomic_DNA"/>
</dbReference>
<organism evidence="2 3">
    <name type="scientific">Geodermatophilus maliterrae</name>
    <dbReference type="NCBI Taxonomy" id="3162531"/>
    <lineage>
        <taxon>Bacteria</taxon>
        <taxon>Bacillati</taxon>
        <taxon>Actinomycetota</taxon>
        <taxon>Actinomycetes</taxon>
        <taxon>Geodermatophilales</taxon>
        <taxon>Geodermatophilaceae</taxon>
        <taxon>Geodermatophilus</taxon>
    </lineage>
</organism>
<evidence type="ECO:0000313" key="3">
    <source>
        <dbReference type="Proteomes" id="UP001560045"/>
    </source>
</evidence>
<accession>A0ABV3XME1</accession>
<keyword evidence="3" id="KW-1185">Reference proteome</keyword>
<sequence length="122" mass="12345">MRIGIDTGATSTDATPVRDAVPACRAARRAEAEAAAGCLAAFRGVLLEDVHFDRGEAMTGPDDAFLAPDDALRGFDDDSDVEAGTGGDERPGTDDVERPNPGGAAVEDAGRSTGPVEGGTEG</sequence>
<protein>
    <submittedName>
        <fullName evidence="2">Uncharacterized protein</fullName>
    </submittedName>
</protein>
<dbReference type="Proteomes" id="UP001560045">
    <property type="component" value="Unassembled WGS sequence"/>
</dbReference>
<dbReference type="RefSeq" id="WP_369210283.1">
    <property type="nucleotide sequence ID" value="NZ_JBFNXQ010000132.1"/>
</dbReference>
<feature type="compositionally biased region" description="Basic and acidic residues" evidence="1">
    <location>
        <begin position="87"/>
        <end position="98"/>
    </location>
</feature>
<comment type="caution">
    <text evidence="2">The sequence shown here is derived from an EMBL/GenBank/DDBJ whole genome shotgun (WGS) entry which is preliminary data.</text>
</comment>
<evidence type="ECO:0000313" key="2">
    <source>
        <dbReference type="EMBL" id="MEX5721482.1"/>
    </source>
</evidence>